<protein>
    <submittedName>
        <fullName evidence="2">Uncharacterized protein</fullName>
    </submittedName>
</protein>
<dbReference type="InParanoid" id="A0A165L2S9"/>
<sequence>MGLLQLALVVHNVWDTYKILKPPPRPSQRALASRKRAMKSALAVWIVWAAFWLLEPTLDATLGLLMPFYSQAKSFLALGLLVFRSYAAEPIVLHVIRPALKPYVPMIDGILELFSLVGALAASTLLAPVHAAYAWWNA</sequence>
<reference evidence="2 3" key="1">
    <citation type="journal article" date="2016" name="Mol. Biol. Evol.">
        <title>Comparative Genomics of Early-Diverging Mushroom-Forming Fungi Provides Insights into the Origins of Lignocellulose Decay Capabilities.</title>
        <authorList>
            <person name="Nagy L.G."/>
            <person name="Riley R."/>
            <person name="Tritt A."/>
            <person name="Adam C."/>
            <person name="Daum C."/>
            <person name="Floudas D."/>
            <person name="Sun H."/>
            <person name="Yadav J.S."/>
            <person name="Pangilinan J."/>
            <person name="Larsson K.H."/>
            <person name="Matsuura K."/>
            <person name="Barry K."/>
            <person name="Labutti K."/>
            <person name="Kuo R."/>
            <person name="Ohm R.A."/>
            <person name="Bhattacharya S.S."/>
            <person name="Shirouzu T."/>
            <person name="Yoshinaga Y."/>
            <person name="Martin F.M."/>
            <person name="Grigoriev I.V."/>
            <person name="Hibbett D.S."/>
        </authorList>
    </citation>
    <scope>NUCLEOTIDE SEQUENCE [LARGE SCALE GENOMIC DNA]</scope>
    <source>
        <strain evidence="2 3">HHB12029</strain>
    </source>
</reference>
<evidence type="ECO:0000256" key="1">
    <source>
        <dbReference type="SAM" id="Phobius"/>
    </source>
</evidence>
<dbReference type="AlphaFoldDB" id="A0A165L2S9"/>
<feature type="transmembrane region" description="Helical" evidence="1">
    <location>
        <begin position="74"/>
        <end position="93"/>
    </location>
</feature>
<dbReference type="OrthoDB" id="434647at2759"/>
<feature type="transmembrane region" description="Helical" evidence="1">
    <location>
        <begin position="37"/>
        <end position="54"/>
    </location>
</feature>
<name>A0A165L2S9_EXIGL</name>
<dbReference type="Proteomes" id="UP000077266">
    <property type="component" value="Unassembled WGS sequence"/>
</dbReference>
<feature type="non-terminal residue" evidence="2">
    <location>
        <position position="138"/>
    </location>
</feature>
<gene>
    <name evidence="2" type="ORF">EXIGLDRAFT_608229</name>
</gene>
<dbReference type="STRING" id="1314781.A0A165L2S9"/>
<dbReference type="EMBL" id="KV425932">
    <property type="protein sequence ID" value="KZV97262.1"/>
    <property type="molecule type" value="Genomic_DNA"/>
</dbReference>
<organism evidence="2 3">
    <name type="scientific">Exidia glandulosa HHB12029</name>
    <dbReference type="NCBI Taxonomy" id="1314781"/>
    <lineage>
        <taxon>Eukaryota</taxon>
        <taxon>Fungi</taxon>
        <taxon>Dikarya</taxon>
        <taxon>Basidiomycota</taxon>
        <taxon>Agaricomycotina</taxon>
        <taxon>Agaricomycetes</taxon>
        <taxon>Auriculariales</taxon>
        <taxon>Exidiaceae</taxon>
        <taxon>Exidia</taxon>
    </lineage>
</organism>
<keyword evidence="1" id="KW-0812">Transmembrane</keyword>
<accession>A0A165L2S9</accession>
<keyword evidence="1" id="KW-0472">Membrane</keyword>
<evidence type="ECO:0000313" key="3">
    <source>
        <dbReference type="Proteomes" id="UP000077266"/>
    </source>
</evidence>
<keyword evidence="1" id="KW-1133">Transmembrane helix</keyword>
<proteinExistence type="predicted"/>
<evidence type="ECO:0000313" key="2">
    <source>
        <dbReference type="EMBL" id="KZV97262.1"/>
    </source>
</evidence>
<feature type="transmembrane region" description="Helical" evidence="1">
    <location>
        <begin position="113"/>
        <end position="136"/>
    </location>
</feature>
<keyword evidence="3" id="KW-1185">Reference proteome</keyword>